<feature type="domain" description="Stability determinant" evidence="1">
    <location>
        <begin position="104"/>
        <end position="134"/>
    </location>
</feature>
<dbReference type="Pfam" id="PF21217">
    <property type="entry name" value="PaaA2"/>
    <property type="match status" value="1"/>
</dbReference>
<evidence type="ECO:0000313" key="2">
    <source>
        <dbReference type="EMBL" id="NHZ66928.1"/>
    </source>
</evidence>
<organism evidence="2 3">
    <name type="scientific">Massilia genomosp. 1</name>
    <dbReference type="NCBI Taxonomy" id="2609280"/>
    <lineage>
        <taxon>Bacteria</taxon>
        <taxon>Pseudomonadati</taxon>
        <taxon>Pseudomonadota</taxon>
        <taxon>Betaproteobacteria</taxon>
        <taxon>Burkholderiales</taxon>
        <taxon>Oxalobacteraceae</taxon>
        <taxon>Telluria group</taxon>
        <taxon>Massilia</taxon>
    </lineage>
</organism>
<comment type="caution">
    <text evidence="2">The sequence shown here is derived from an EMBL/GenBank/DDBJ whole genome shotgun (WGS) entry which is preliminary data.</text>
</comment>
<gene>
    <name evidence="2" type="ORF">F1735_32415</name>
</gene>
<accession>A0ABX0N2S0</accession>
<evidence type="ECO:0000259" key="1">
    <source>
        <dbReference type="Pfam" id="PF21217"/>
    </source>
</evidence>
<evidence type="ECO:0000313" key="3">
    <source>
        <dbReference type="Proteomes" id="UP000610594"/>
    </source>
</evidence>
<dbReference type="EMBL" id="WHJF01000197">
    <property type="protein sequence ID" value="NHZ66928.1"/>
    <property type="molecule type" value="Genomic_DNA"/>
</dbReference>
<dbReference type="Proteomes" id="UP000610594">
    <property type="component" value="Unassembled WGS sequence"/>
</dbReference>
<dbReference type="Gene3D" id="6.20.450.20">
    <property type="match status" value="1"/>
</dbReference>
<dbReference type="RefSeq" id="WP_167241012.1">
    <property type="nucleotide sequence ID" value="NZ_WHJF01000197.1"/>
</dbReference>
<keyword evidence="3" id="KW-1185">Reference proteome</keyword>
<dbReference type="InterPro" id="IPR048851">
    <property type="entry name" value="PaaA2_dom"/>
</dbReference>
<reference evidence="2 3" key="1">
    <citation type="submission" date="2019-10" db="EMBL/GenBank/DDBJ databases">
        <title>Taxonomy of Antarctic Massilia spp.: description of Massilia rubra sp. nov., Massilia aquatica sp. nov., Massilia mucilaginosa sp. nov., Massilia frigida sp. nov. isolated from streams, lakes and regoliths.</title>
        <authorList>
            <person name="Holochova P."/>
            <person name="Sedlacek I."/>
            <person name="Kralova S."/>
            <person name="Maslanova I."/>
            <person name="Busse H.-J."/>
            <person name="Stankova E."/>
            <person name="Vrbovska V."/>
            <person name="Kovarovic V."/>
            <person name="Bartak M."/>
            <person name="Svec P."/>
            <person name="Pantucek R."/>
        </authorList>
    </citation>
    <scope>NUCLEOTIDE SEQUENCE [LARGE SCALE GENOMIC DNA]</scope>
    <source>
        <strain evidence="2 3">CCM 8694</strain>
    </source>
</reference>
<name>A0ABX0N2S0_9BURK</name>
<protein>
    <recommendedName>
        <fullName evidence="1">Stability determinant domain-containing protein</fullName>
    </recommendedName>
</protein>
<proteinExistence type="predicted"/>
<sequence length="142" mass="15636">MTIETIDHTNLTKLAEAGVVRSAHVVGQAGGWAILVKYGMTERALAAQRSHQVRIFRKLETLVEYLKGVGIPRFDVDAVNYDPHSTTTAKRPDRAAAMKDAHAAAAYTKWLKAEVQEAIDDTSPTIQHDEAMREVRAAIKLA</sequence>